<sequence length="43" mass="4540">MSLPETVDVRRARELPAAGAVLVDVRSAAGCRSGERMVGSGRR</sequence>
<gene>
    <name evidence="1" type="ORF">QT969_03695</name>
</gene>
<keyword evidence="2" id="KW-1185">Reference proteome</keyword>
<evidence type="ECO:0000313" key="1">
    <source>
        <dbReference type="EMBL" id="MDM7487378.1"/>
    </source>
</evidence>
<proteinExistence type="predicted"/>
<evidence type="ECO:0008006" key="3">
    <source>
        <dbReference type="Google" id="ProtNLM"/>
    </source>
</evidence>
<name>A0ABT7RID5_9NOCA</name>
<comment type="caution">
    <text evidence="1">The sequence shown here is derived from an EMBL/GenBank/DDBJ whole genome shotgun (WGS) entry which is preliminary data.</text>
</comment>
<dbReference type="RefSeq" id="WP_289377682.1">
    <property type="nucleotide sequence ID" value="NZ_JAUBOF010000007.1"/>
</dbReference>
<dbReference type="EMBL" id="JAUBOF010000007">
    <property type="protein sequence ID" value="MDM7487378.1"/>
    <property type="molecule type" value="Genomic_DNA"/>
</dbReference>
<evidence type="ECO:0000313" key="2">
    <source>
        <dbReference type="Proteomes" id="UP001233164"/>
    </source>
</evidence>
<dbReference type="Proteomes" id="UP001233164">
    <property type="component" value="Unassembled WGS sequence"/>
</dbReference>
<reference evidence="1 2" key="1">
    <citation type="submission" date="2023-06" db="EMBL/GenBank/DDBJ databases">
        <title>Rhodococcus indonesiensis sp. nov a new member of the Rhodococcus ruber lineage isolated from a sediment of neutral hot spring.</title>
        <authorList>
            <person name="Kusuma A.B."/>
            <person name="Fenylestari G."/>
            <person name="Ammar F."/>
            <person name="Nouioui I."/>
            <person name="Goodfellow M."/>
        </authorList>
    </citation>
    <scope>NUCLEOTIDE SEQUENCE [LARGE SCALE GENOMIC DNA]</scope>
    <source>
        <strain evidence="1 2">CSLK01-03</strain>
    </source>
</reference>
<organism evidence="1 2">
    <name type="scientific">Rhodococcus indonesiensis</name>
    <dbReference type="NCBI Taxonomy" id="3055869"/>
    <lineage>
        <taxon>Bacteria</taxon>
        <taxon>Bacillati</taxon>
        <taxon>Actinomycetota</taxon>
        <taxon>Actinomycetes</taxon>
        <taxon>Mycobacteriales</taxon>
        <taxon>Nocardiaceae</taxon>
        <taxon>Rhodococcus</taxon>
    </lineage>
</organism>
<protein>
    <recommendedName>
        <fullName evidence="3">Rhodanese-like domain-containing protein</fullName>
    </recommendedName>
</protein>
<accession>A0ABT7RID5</accession>